<accession>A0A807LL31</accession>
<dbReference type="KEGG" id="kco:BWI95_17885"/>
<keyword evidence="4" id="KW-1185">Reference proteome</keyword>
<evidence type="ECO:0000256" key="1">
    <source>
        <dbReference type="ARBA" id="ARBA00093771"/>
    </source>
</evidence>
<dbReference type="RefSeq" id="WP_076769957.1">
    <property type="nucleotide sequence ID" value="NZ_CP019445.1"/>
</dbReference>
<dbReference type="CDD" id="cd17024">
    <property type="entry name" value="T3SC_IA_DspF-like"/>
    <property type="match status" value="1"/>
</dbReference>
<evidence type="ECO:0000256" key="2">
    <source>
        <dbReference type="ARBA" id="ARBA00093795"/>
    </source>
</evidence>
<name>A0A807LL31_9ENTR</name>
<dbReference type="AlphaFoldDB" id="A0A807LL31"/>
<dbReference type="GO" id="GO:0030254">
    <property type="term" value="P:protein secretion by the type III secretion system"/>
    <property type="evidence" value="ECO:0007669"/>
    <property type="project" value="InterPro"/>
</dbReference>
<dbReference type="InterPro" id="IPR010261">
    <property type="entry name" value="Tir_chaperone"/>
</dbReference>
<protein>
    <recommendedName>
        <fullName evidence="2">Tir chaperone</fullName>
    </recommendedName>
</protein>
<sequence length="137" mass="15374">MMTQQRQLQGLLDDFGRRQGISLTLVNGVCALQDEQGQEAVVLELPPGSDTLLLHCQLFAATQLAEQLTTWRLLMKLNFEMHAMRGCWLALDEEEQVRLCYQQPLAALTPATFSTLMLAFMQQAREARALLPEIVAA</sequence>
<dbReference type="Proteomes" id="UP000187148">
    <property type="component" value="Chromosome"/>
</dbReference>
<reference evidence="3 4" key="1">
    <citation type="submission" date="2017-01" db="EMBL/GenBank/DDBJ databases">
        <authorList>
            <person name="Cao J.-M."/>
        </authorList>
    </citation>
    <scope>NUCLEOTIDE SEQUENCE [LARGE SCALE GENOMIC DNA]</scope>
    <source>
        <strain evidence="3 4">888-76</strain>
    </source>
</reference>
<proteinExistence type="inferred from homology"/>
<evidence type="ECO:0000313" key="3">
    <source>
        <dbReference type="EMBL" id="APZ06778.1"/>
    </source>
</evidence>
<dbReference type="Gene3D" id="3.30.1460.10">
    <property type="match status" value="1"/>
</dbReference>
<dbReference type="SUPFAM" id="SSF69635">
    <property type="entry name" value="Type III secretory system chaperone-like"/>
    <property type="match status" value="1"/>
</dbReference>
<evidence type="ECO:0000313" key="4">
    <source>
        <dbReference type="Proteomes" id="UP000187148"/>
    </source>
</evidence>
<gene>
    <name evidence="3" type="ORF">BWI95_17885</name>
</gene>
<organism evidence="3 4">
    <name type="scientific">Kosakonia cowanii JCM 10956 = DSM 18146</name>
    <dbReference type="NCBI Taxonomy" id="1300165"/>
    <lineage>
        <taxon>Bacteria</taxon>
        <taxon>Pseudomonadati</taxon>
        <taxon>Pseudomonadota</taxon>
        <taxon>Gammaproteobacteria</taxon>
        <taxon>Enterobacterales</taxon>
        <taxon>Enterobacteriaceae</taxon>
        <taxon>Kosakonia</taxon>
    </lineage>
</organism>
<dbReference type="Pfam" id="PF05932">
    <property type="entry name" value="CesT"/>
    <property type="match status" value="1"/>
</dbReference>
<comment type="similarity">
    <text evidence="1">Belongs to the CesT/SycH chaperone family.</text>
</comment>
<dbReference type="EMBL" id="CP019445">
    <property type="protein sequence ID" value="APZ06778.1"/>
    <property type="molecule type" value="Genomic_DNA"/>
</dbReference>